<dbReference type="Pfam" id="PF01683">
    <property type="entry name" value="EB"/>
    <property type="match status" value="1"/>
</dbReference>
<name>A0A182JFQ8_ANOAO</name>
<dbReference type="EnsemblMetazoa" id="AATE017223-RA">
    <property type="protein sequence ID" value="AATE017223-PA.1"/>
    <property type="gene ID" value="AATE017223"/>
</dbReference>
<protein>
    <submittedName>
        <fullName evidence="1">EB domain-containing protein</fullName>
    </submittedName>
</protein>
<dbReference type="PANTHER" id="PTHR39069:SF1">
    <property type="entry name" value="ECDYSONE-INDUCIBLE GENE E1, ISOFORM A"/>
    <property type="match status" value="1"/>
</dbReference>
<dbReference type="PANTHER" id="PTHR39069">
    <property type="entry name" value="ECDYSONE-INDUCIBLE GENE E1, ISOFORM A"/>
    <property type="match status" value="1"/>
</dbReference>
<evidence type="ECO:0000313" key="1">
    <source>
        <dbReference type="EnsemblMetazoa" id="AATE017223-PA.1"/>
    </source>
</evidence>
<dbReference type="AlphaFoldDB" id="A0A182JFQ8"/>
<organism evidence="1">
    <name type="scientific">Anopheles atroparvus</name>
    <name type="common">European mosquito</name>
    <dbReference type="NCBI Taxonomy" id="41427"/>
    <lineage>
        <taxon>Eukaryota</taxon>
        <taxon>Metazoa</taxon>
        <taxon>Ecdysozoa</taxon>
        <taxon>Arthropoda</taxon>
        <taxon>Hexapoda</taxon>
        <taxon>Insecta</taxon>
        <taxon>Pterygota</taxon>
        <taxon>Neoptera</taxon>
        <taxon>Endopterygota</taxon>
        <taxon>Diptera</taxon>
        <taxon>Nematocera</taxon>
        <taxon>Culicoidea</taxon>
        <taxon>Culicidae</taxon>
        <taxon>Anophelinae</taxon>
        <taxon>Anopheles</taxon>
    </lineage>
</organism>
<dbReference type="VEuPathDB" id="VectorBase:AATE017223"/>
<dbReference type="STRING" id="41427.A0A182JFQ8"/>
<accession>A0A182JFQ8</accession>
<reference evidence="1" key="1">
    <citation type="submission" date="2022-08" db="UniProtKB">
        <authorList>
            <consortium name="EnsemblMetazoa"/>
        </authorList>
    </citation>
    <scope>IDENTIFICATION</scope>
    <source>
        <strain evidence="1">EBRO</strain>
    </source>
</reference>
<sequence length="143" mass="15562">MGLDPVPEATGKLVLLLVQLMIGVTVADGLLLGDTCQHDMDCSDSVKGSYCTLEGVCECSPFYVRLNESTCLPSQLLESECSLSEQCSMRVANSSCIGGRCQCDGGFLQFRKHTCLSRWIRWGHTFRLFGEKLGLAATVMVAD</sequence>
<dbReference type="InterPro" id="IPR006149">
    <property type="entry name" value="EB_dom"/>
</dbReference>
<proteinExistence type="predicted"/>